<reference evidence="2" key="1">
    <citation type="submission" date="2022-11" db="UniProtKB">
        <authorList>
            <consortium name="WormBaseParasite"/>
        </authorList>
    </citation>
    <scope>IDENTIFICATION</scope>
</reference>
<organism evidence="1 2">
    <name type="scientific">Panagrolaimus sp. PS1159</name>
    <dbReference type="NCBI Taxonomy" id="55785"/>
    <lineage>
        <taxon>Eukaryota</taxon>
        <taxon>Metazoa</taxon>
        <taxon>Ecdysozoa</taxon>
        <taxon>Nematoda</taxon>
        <taxon>Chromadorea</taxon>
        <taxon>Rhabditida</taxon>
        <taxon>Tylenchina</taxon>
        <taxon>Panagrolaimomorpha</taxon>
        <taxon>Panagrolaimoidea</taxon>
        <taxon>Panagrolaimidae</taxon>
        <taxon>Panagrolaimus</taxon>
    </lineage>
</organism>
<name>A0AC35FVJ5_9BILA</name>
<protein>
    <submittedName>
        <fullName evidence="2">Uncharacterized protein</fullName>
    </submittedName>
</protein>
<proteinExistence type="predicted"/>
<accession>A0AC35FVJ5</accession>
<dbReference type="WBParaSite" id="PS1159_v2.g21274.t1">
    <property type="protein sequence ID" value="PS1159_v2.g21274.t1"/>
    <property type="gene ID" value="PS1159_v2.g21274"/>
</dbReference>
<dbReference type="Proteomes" id="UP000887580">
    <property type="component" value="Unplaced"/>
</dbReference>
<sequence>MFSNSIRHASEHELLASRIPAKLERTDSQLTNTSTKSQSSTHSYPAMAEEFDSLEDLPKKCGKSKKTLGDIGKTKSAGDLLKNTKKPANLIRTFQQLNIMRLPSVDSVTSDHTKSLTKLTQNFNDPIFDDFTCAPISRQKAYEMK</sequence>
<evidence type="ECO:0000313" key="2">
    <source>
        <dbReference type="WBParaSite" id="PS1159_v2.g21274.t1"/>
    </source>
</evidence>
<evidence type="ECO:0000313" key="1">
    <source>
        <dbReference type="Proteomes" id="UP000887580"/>
    </source>
</evidence>